<dbReference type="RefSeq" id="WP_045377892.1">
    <property type="nucleotide sequence ID" value="NZ_BBKA01000045.1"/>
</dbReference>
<dbReference type="EMBL" id="LQPE01000010">
    <property type="protein sequence ID" value="ORW11108.1"/>
    <property type="molecule type" value="Genomic_DNA"/>
</dbReference>
<protein>
    <recommendedName>
        <fullName evidence="4">ESX-1 secretion-associated protein</fullName>
    </recommendedName>
</protein>
<gene>
    <name evidence="2" type="ORF">AWC14_19555</name>
</gene>
<evidence type="ECO:0000313" key="2">
    <source>
        <dbReference type="EMBL" id="ORW11108.1"/>
    </source>
</evidence>
<dbReference type="GO" id="GO:0009306">
    <property type="term" value="P:protein secretion"/>
    <property type="evidence" value="ECO:0007669"/>
    <property type="project" value="InterPro"/>
</dbReference>
<accession>A0A1X1YJ43</accession>
<sequence length="102" mass="10848">MGLRVNTDDLIRFAEAHEQVAGEVQAACQPDPALIEAMTSGYGPVGAEFTAAVAEFQSAFFESGSQLSRRYQSHAEHIRQASGRYVAGDDDGRAGVDNSTAI</sequence>
<dbReference type="Proteomes" id="UP000193487">
    <property type="component" value="Unassembled WGS sequence"/>
</dbReference>
<evidence type="ECO:0000256" key="1">
    <source>
        <dbReference type="SAM" id="MobiDB-lite"/>
    </source>
</evidence>
<evidence type="ECO:0000313" key="3">
    <source>
        <dbReference type="Proteomes" id="UP000193487"/>
    </source>
</evidence>
<dbReference type="OrthoDB" id="4762018at2"/>
<keyword evidence="3" id="KW-1185">Reference proteome</keyword>
<proteinExistence type="predicted"/>
<name>A0A1X1YJ43_9MYCO</name>
<dbReference type="Pfam" id="PF10824">
    <property type="entry name" value="T7SS_ESX_EspC"/>
    <property type="match status" value="1"/>
</dbReference>
<reference evidence="2 3" key="1">
    <citation type="submission" date="2016-01" db="EMBL/GenBank/DDBJ databases">
        <title>The new phylogeny of the genus Mycobacterium.</title>
        <authorList>
            <person name="Tarcisio F."/>
            <person name="Conor M."/>
            <person name="Antonella G."/>
            <person name="Elisabetta G."/>
            <person name="Giulia F.S."/>
            <person name="Sara T."/>
            <person name="Anna F."/>
            <person name="Clotilde B."/>
            <person name="Roberto B."/>
            <person name="Veronica D.S."/>
            <person name="Fabio R."/>
            <person name="Monica P."/>
            <person name="Olivier J."/>
            <person name="Enrico T."/>
            <person name="Nicola S."/>
        </authorList>
    </citation>
    <scope>NUCLEOTIDE SEQUENCE [LARGE SCALE GENOMIC DNA]</scope>
    <source>
        <strain evidence="2 3">DSM 45166</strain>
    </source>
</reference>
<dbReference type="AlphaFoldDB" id="A0A1X1YJ43"/>
<feature type="region of interest" description="Disordered" evidence="1">
    <location>
        <begin position="82"/>
        <end position="102"/>
    </location>
</feature>
<dbReference type="InterPro" id="IPR022536">
    <property type="entry name" value="EspC"/>
</dbReference>
<comment type="caution">
    <text evidence="2">The sequence shown here is derived from an EMBL/GenBank/DDBJ whole genome shotgun (WGS) entry which is preliminary data.</text>
</comment>
<evidence type="ECO:0008006" key="4">
    <source>
        <dbReference type="Google" id="ProtNLM"/>
    </source>
</evidence>
<organism evidence="2 3">
    <name type="scientific">Mycobacterium kyorinense</name>
    <dbReference type="NCBI Taxonomy" id="487514"/>
    <lineage>
        <taxon>Bacteria</taxon>
        <taxon>Bacillati</taxon>
        <taxon>Actinomycetota</taxon>
        <taxon>Actinomycetes</taxon>
        <taxon>Mycobacteriales</taxon>
        <taxon>Mycobacteriaceae</taxon>
        <taxon>Mycobacterium</taxon>
    </lineage>
</organism>